<feature type="compositionally biased region" description="Basic and acidic residues" evidence="1">
    <location>
        <begin position="31"/>
        <end position="41"/>
    </location>
</feature>
<dbReference type="EMBL" id="JAPQKP010000003">
    <property type="protein sequence ID" value="KAJ5200753.1"/>
    <property type="molecule type" value="Genomic_DNA"/>
</dbReference>
<feature type="signal peptide" evidence="2">
    <location>
        <begin position="1"/>
        <end position="17"/>
    </location>
</feature>
<feature type="region of interest" description="Disordered" evidence="1">
    <location>
        <begin position="26"/>
        <end position="46"/>
    </location>
</feature>
<evidence type="ECO:0000256" key="2">
    <source>
        <dbReference type="SAM" id="SignalP"/>
    </source>
</evidence>
<reference evidence="3" key="1">
    <citation type="submission" date="2022-11" db="EMBL/GenBank/DDBJ databases">
        <authorList>
            <person name="Petersen C."/>
        </authorList>
    </citation>
    <scope>NUCLEOTIDE SEQUENCE</scope>
    <source>
        <strain evidence="3">IBT 16849</strain>
    </source>
</reference>
<dbReference type="PANTHER" id="PTHR36182">
    <property type="entry name" value="PROTEIN, PUTATIVE (AFU_ORTHOLOGUE AFUA_6G10930)-RELATED"/>
    <property type="match status" value="1"/>
</dbReference>
<sequence length="392" mass="41766">MKGTLILSGLLATAVSAHMQLSKPYPIRSPLNKDGKGEKDYSYTNPLSTSGSDYPCKGYAKDAFEAVATWQPGSSQEMALEGSAVHGGGSCQLALTYDQGKTFKVIESIEGDCPIAKSYQFEVPSDAPSGNALFAWTWFNKVGNREMYMNCAMVTIGGSGSRNATGDSDDSEERRGPLHRLEQEPNQKGPNNHVNGQAENAKSSFSSLPDLFIANVNGPGKCVTIEGQPVHFPNPGPKLIGKAEGPGYKCSDHAPFLESTTKSENKPATSGNKSEKKPATTNTESEKKPATTNIKFEKKPTTTASTLTKAISEIVQAFGTASADSDTRELSAEDVSKNQFRDTVGQWSCHSGEIICSPDGLSFAKCTNGRPIFMGSVAAGTLCRWGIITASH</sequence>
<feature type="region of interest" description="Disordered" evidence="1">
    <location>
        <begin position="243"/>
        <end position="299"/>
    </location>
</feature>
<comment type="caution">
    <text evidence="3">The sequence shown here is derived from an EMBL/GenBank/DDBJ whole genome shotgun (WGS) entry which is preliminary data.</text>
</comment>
<feature type="compositionally biased region" description="Polar residues" evidence="1">
    <location>
        <begin position="258"/>
        <end position="272"/>
    </location>
</feature>
<evidence type="ECO:0000313" key="4">
    <source>
        <dbReference type="Proteomes" id="UP001150879"/>
    </source>
</evidence>
<evidence type="ECO:0000313" key="3">
    <source>
        <dbReference type="EMBL" id="KAJ5200753.1"/>
    </source>
</evidence>
<feature type="compositionally biased region" description="Basic and acidic residues" evidence="1">
    <location>
        <begin position="172"/>
        <end position="185"/>
    </location>
</feature>
<protein>
    <recommendedName>
        <fullName evidence="5">Extracellular protein</fullName>
    </recommendedName>
</protein>
<keyword evidence="4" id="KW-1185">Reference proteome</keyword>
<gene>
    <name evidence="3" type="ORF">N7472_005957</name>
</gene>
<feature type="region of interest" description="Disordered" evidence="1">
    <location>
        <begin position="159"/>
        <end position="199"/>
    </location>
</feature>
<dbReference type="Proteomes" id="UP001150879">
    <property type="component" value="Unassembled WGS sequence"/>
</dbReference>
<dbReference type="AlphaFoldDB" id="A0A9W9MG91"/>
<proteinExistence type="predicted"/>
<name>A0A9W9MG91_9EURO</name>
<dbReference type="OrthoDB" id="2342176at2759"/>
<evidence type="ECO:0000256" key="1">
    <source>
        <dbReference type="SAM" id="MobiDB-lite"/>
    </source>
</evidence>
<reference evidence="3" key="2">
    <citation type="journal article" date="2023" name="IMA Fungus">
        <title>Comparative genomic study of the Penicillium genus elucidates a diverse pangenome and 15 lateral gene transfer events.</title>
        <authorList>
            <person name="Petersen C."/>
            <person name="Sorensen T."/>
            <person name="Nielsen M.R."/>
            <person name="Sondergaard T.E."/>
            <person name="Sorensen J.L."/>
            <person name="Fitzpatrick D.A."/>
            <person name="Frisvad J.C."/>
            <person name="Nielsen K.L."/>
        </authorList>
    </citation>
    <scope>NUCLEOTIDE SEQUENCE</scope>
    <source>
        <strain evidence="3">IBT 16849</strain>
    </source>
</reference>
<evidence type="ECO:0008006" key="5">
    <source>
        <dbReference type="Google" id="ProtNLM"/>
    </source>
</evidence>
<feature type="compositionally biased region" description="Basic and acidic residues" evidence="1">
    <location>
        <begin position="273"/>
        <end position="299"/>
    </location>
</feature>
<organism evidence="3 4">
    <name type="scientific">Penicillium cf. griseofulvum</name>
    <dbReference type="NCBI Taxonomy" id="2972120"/>
    <lineage>
        <taxon>Eukaryota</taxon>
        <taxon>Fungi</taxon>
        <taxon>Dikarya</taxon>
        <taxon>Ascomycota</taxon>
        <taxon>Pezizomycotina</taxon>
        <taxon>Eurotiomycetes</taxon>
        <taxon>Eurotiomycetidae</taxon>
        <taxon>Eurotiales</taxon>
        <taxon>Aspergillaceae</taxon>
        <taxon>Penicillium</taxon>
    </lineage>
</organism>
<accession>A0A9W9MG91</accession>
<feature type="compositionally biased region" description="Polar residues" evidence="1">
    <location>
        <begin position="186"/>
        <end position="199"/>
    </location>
</feature>
<keyword evidence="2" id="KW-0732">Signal</keyword>
<dbReference type="Gene3D" id="2.70.50.70">
    <property type="match status" value="1"/>
</dbReference>
<feature type="chain" id="PRO_5040723096" description="Extracellular protein" evidence="2">
    <location>
        <begin position="18"/>
        <end position="392"/>
    </location>
</feature>
<dbReference type="PANTHER" id="PTHR36182:SF1">
    <property type="entry name" value="PROTEIN, PUTATIVE (AFU_ORTHOLOGUE AFUA_6G10930)-RELATED"/>
    <property type="match status" value="1"/>
</dbReference>